<dbReference type="InterPro" id="IPR050194">
    <property type="entry name" value="Glycosyltransferase_grp1"/>
</dbReference>
<protein>
    <submittedName>
        <fullName evidence="2">GDP-mannose-dependent alpha-(1-6)-phosphatidylinositol monomannoside mannosyltransferase</fullName>
        <ecNumber evidence="2">2.4.1.57</ecNumber>
    </submittedName>
</protein>
<dbReference type="OrthoDB" id="9808602at2"/>
<proteinExistence type="predicted"/>
<dbReference type="GO" id="GO:0016758">
    <property type="term" value="F:hexosyltransferase activity"/>
    <property type="evidence" value="ECO:0007669"/>
    <property type="project" value="TreeGrafter"/>
</dbReference>
<organism evidence="2 3">
    <name type="scientific">Acidithrix ferrooxidans</name>
    <dbReference type="NCBI Taxonomy" id="1280514"/>
    <lineage>
        <taxon>Bacteria</taxon>
        <taxon>Bacillati</taxon>
        <taxon>Actinomycetota</taxon>
        <taxon>Acidimicrobiia</taxon>
        <taxon>Acidimicrobiales</taxon>
        <taxon>Acidimicrobiaceae</taxon>
        <taxon>Acidithrix</taxon>
    </lineage>
</organism>
<dbReference type="STRING" id="1280514.AXFE_19480"/>
<sequence>MTFKRSKKSLSWKANQKLAPVRHFLVTNDFPPKVGGIQNALFEIYKRLPPESFAVITPHYPGDDDFDSGLPFKVIRVRCKNLLPTKSFVRTLEDLIDQMNPQSVALNPILPIGMLSKKIDRDVTILLWGAEAVIPARLPVLRSLVKQALSGAKGAISCANYTLDALSNVLSPQAMAQSTVVYPGVDSARFEPATKSQKAELRVRYGFADDAFVIFSISRLVPRKGMDVLISAAALAMAEIPNLVVAIAGDGRERRRLEALAKESSAPIRFFGRVSNDELVSFYQLSDLFSMLCYNRWFGLEQEGFGIVFLEAAASGLTIIAGDSGGSAEAVGGQGFGFVLRDQRDPKAVAQKIIELYKDPNLRSQVSSAARERSLRDFNYEMLADKWRKYFQL</sequence>
<dbReference type="PANTHER" id="PTHR45947:SF3">
    <property type="entry name" value="SULFOQUINOVOSYL TRANSFERASE SQD2"/>
    <property type="match status" value="1"/>
</dbReference>
<dbReference type="PANTHER" id="PTHR45947">
    <property type="entry name" value="SULFOQUINOVOSYL TRANSFERASE SQD2"/>
    <property type="match status" value="1"/>
</dbReference>
<name>A0A0D8HGW3_9ACTN</name>
<keyword evidence="3" id="KW-1185">Reference proteome</keyword>
<dbReference type="InterPro" id="IPR001296">
    <property type="entry name" value="Glyco_trans_1"/>
</dbReference>
<keyword evidence="2" id="KW-0328">Glycosyltransferase</keyword>
<keyword evidence="2" id="KW-0808">Transferase</keyword>
<reference evidence="2 3" key="1">
    <citation type="submission" date="2015-01" db="EMBL/GenBank/DDBJ databases">
        <title>Draft genome of the acidophilic iron oxidizer Acidithrix ferrooxidans strain Py-F3.</title>
        <authorList>
            <person name="Poehlein A."/>
            <person name="Eisen S."/>
            <person name="Schloemann M."/>
            <person name="Johnson B.D."/>
            <person name="Daniel R."/>
            <person name="Muehling M."/>
        </authorList>
    </citation>
    <scope>NUCLEOTIDE SEQUENCE [LARGE SCALE GENOMIC DNA]</scope>
    <source>
        <strain evidence="2 3">Py-F3</strain>
    </source>
</reference>
<dbReference type="Gene3D" id="3.40.50.2000">
    <property type="entry name" value="Glycogen Phosphorylase B"/>
    <property type="match status" value="2"/>
</dbReference>
<dbReference type="CDD" id="cd03801">
    <property type="entry name" value="GT4_PimA-like"/>
    <property type="match status" value="1"/>
</dbReference>
<dbReference type="Pfam" id="PF00534">
    <property type="entry name" value="Glycos_transf_1"/>
    <property type="match status" value="1"/>
</dbReference>
<feature type="domain" description="Glycosyl transferase family 1" evidence="1">
    <location>
        <begin position="198"/>
        <end position="373"/>
    </location>
</feature>
<evidence type="ECO:0000313" key="3">
    <source>
        <dbReference type="Proteomes" id="UP000032360"/>
    </source>
</evidence>
<dbReference type="Proteomes" id="UP000032360">
    <property type="component" value="Unassembled WGS sequence"/>
</dbReference>
<dbReference type="SUPFAM" id="SSF53756">
    <property type="entry name" value="UDP-Glycosyltransferase/glycogen phosphorylase"/>
    <property type="match status" value="1"/>
</dbReference>
<comment type="caution">
    <text evidence="2">The sequence shown here is derived from an EMBL/GenBank/DDBJ whole genome shotgun (WGS) entry which is preliminary data.</text>
</comment>
<evidence type="ECO:0000259" key="1">
    <source>
        <dbReference type="Pfam" id="PF00534"/>
    </source>
</evidence>
<dbReference type="EMBL" id="JXYS01000061">
    <property type="protein sequence ID" value="KJF17235.1"/>
    <property type="molecule type" value="Genomic_DNA"/>
</dbReference>
<dbReference type="EC" id="2.4.1.57" evidence="2"/>
<evidence type="ECO:0000313" key="2">
    <source>
        <dbReference type="EMBL" id="KJF17235.1"/>
    </source>
</evidence>
<accession>A0A0D8HGW3</accession>
<dbReference type="RefSeq" id="WP_052605598.1">
    <property type="nucleotide sequence ID" value="NZ_JXYS01000061.1"/>
</dbReference>
<dbReference type="AlphaFoldDB" id="A0A0D8HGW3"/>
<gene>
    <name evidence="2" type="primary">pimB2</name>
    <name evidence="2" type="ORF">AXFE_19480</name>
</gene>